<proteinExistence type="inferred from homology"/>
<keyword evidence="3" id="KW-0067">ATP-binding</keyword>
<keyword evidence="6" id="KW-1185">Reference proteome</keyword>
<dbReference type="Pfam" id="PF00582">
    <property type="entry name" value="Usp"/>
    <property type="match status" value="2"/>
</dbReference>
<dbReference type="OrthoDB" id="9816117at2"/>
<sequence length="292" mass="30010">MSNPIVVGVDGSESGLTAVQAAAGEARLRGAPLRVVHAFVWPLLRVPLGPSPLGPRTGGFRNMADRFVSQAVDRARSVAPEVPVTSRVATGTAVAVLEEESREAALVVVGSRGLGGFSGLLVGSTAVHLAAHAHCPVLVVRGRADPGGPVVLAVDGSTAGEAAIAFAFAEASMLGAELIALHAGSTRTEPVSTRPGDPLPAVSAIDTLRDEEERVLAEALAGWPEKYPDVAVHTRLLRAQTRPALIDASRDARLLVAGARGRGGFTGLLLGSVSQALLHHAHCPVVIVRGRV</sequence>
<evidence type="ECO:0000313" key="5">
    <source>
        <dbReference type="EMBL" id="TMR42409.1"/>
    </source>
</evidence>
<feature type="domain" description="UspA" evidence="4">
    <location>
        <begin position="1"/>
        <end position="141"/>
    </location>
</feature>
<dbReference type="GO" id="GO:0005524">
    <property type="term" value="F:ATP binding"/>
    <property type="evidence" value="ECO:0007669"/>
    <property type="project" value="UniProtKB-KW"/>
</dbReference>
<dbReference type="EMBL" id="VCKZ01000002">
    <property type="protein sequence ID" value="TMR42409.1"/>
    <property type="molecule type" value="Genomic_DNA"/>
</dbReference>
<dbReference type="PANTHER" id="PTHR46268">
    <property type="entry name" value="STRESS RESPONSE PROTEIN NHAX"/>
    <property type="match status" value="1"/>
</dbReference>
<dbReference type="Proteomes" id="UP000305238">
    <property type="component" value="Unassembled WGS sequence"/>
</dbReference>
<evidence type="ECO:0000256" key="2">
    <source>
        <dbReference type="ARBA" id="ARBA00022741"/>
    </source>
</evidence>
<dbReference type="PANTHER" id="PTHR46268:SF27">
    <property type="entry name" value="UNIVERSAL STRESS PROTEIN RV2623"/>
    <property type="match status" value="1"/>
</dbReference>
<dbReference type="InterPro" id="IPR006015">
    <property type="entry name" value="Universal_stress_UspA"/>
</dbReference>
<evidence type="ECO:0000256" key="3">
    <source>
        <dbReference type="ARBA" id="ARBA00022840"/>
    </source>
</evidence>
<evidence type="ECO:0000256" key="1">
    <source>
        <dbReference type="ARBA" id="ARBA00008791"/>
    </source>
</evidence>
<evidence type="ECO:0000259" key="4">
    <source>
        <dbReference type="Pfam" id="PF00582"/>
    </source>
</evidence>
<feature type="domain" description="UspA" evidence="4">
    <location>
        <begin position="150"/>
        <end position="289"/>
    </location>
</feature>
<comment type="caution">
    <text evidence="5">The sequence shown here is derived from an EMBL/GenBank/DDBJ whole genome shotgun (WGS) entry which is preliminary data.</text>
</comment>
<dbReference type="AlphaFoldDB" id="A0A5S4HBQ3"/>
<dbReference type="RefSeq" id="WP_138632380.1">
    <property type="nucleotide sequence ID" value="NZ_JASWDG010000005.1"/>
</dbReference>
<evidence type="ECO:0000313" key="6">
    <source>
        <dbReference type="Proteomes" id="UP000305238"/>
    </source>
</evidence>
<organism evidence="5 6">
    <name type="scientific">Actinomadura geliboluensis</name>
    <dbReference type="NCBI Taxonomy" id="882440"/>
    <lineage>
        <taxon>Bacteria</taxon>
        <taxon>Bacillati</taxon>
        <taxon>Actinomycetota</taxon>
        <taxon>Actinomycetes</taxon>
        <taxon>Streptosporangiales</taxon>
        <taxon>Thermomonosporaceae</taxon>
        <taxon>Actinomadura</taxon>
    </lineage>
</organism>
<gene>
    <name evidence="5" type="ORF">ETD96_00835</name>
</gene>
<reference evidence="5 6" key="1">
    <citation type="submission" date="2019-05" db="EMBL/GenBank/DDBJ databases">
        <title>Draft genome sequence of Actinomadura geliboluensis A8036.</title>
        <authorList>
            <person name="Saricaoglu S."/>
            <person name="Isik K."/>
        </authorList>
    </citation>
    <scope>NUCLEOTIDE SEQUENCE [LARGE SCALE GENOMIC DNA]</scope>
    <source>
        <strain evidence="5 6">A8036</strain>
    </source>
</reference>
<dbReference type="InterPro" id="IPR006016">
    <property type="entry name" value="UspA"/>
</dbReference>
<dbReference type="InterPro" id="IPR014729">
    <property type="entry name" value="Rossmann-like_a/b/a_fold"/>
</dbReference>
<keyword evidence="2" id="KW-0547">Nucleotide-binding</keyword>
<accession>A0A5S4HBQ3</accession>
<comment type="similarity">
    <text evidence="1">Belongs to the universal stress protein A family.</text>
</comment>
<dbReference type="SUPFAM" id="SSF52402">
    <property type="entry name" value="Adenine nucleotide alpha hydrolases-like"/>
    <property type="match status" value="2"/>
</dbReference>
<protein>
    <submittedName>
        <fullName evidence="5">Universal stress protein</fullName>
    </submittedName>
</protein>
<dbReference type="Gene3D" id="3.40.50.620">
    <property type="entry name" value="HUPs"/>
    <property type="match status" value="2"/>
</dbReference>
<name>A0A5S4HBQ3_9ACTN</name>
<dbReference type="PRINTS" id="PR01438">
    <property type="entry name" value="UNVRSLSTRESS"/>
</dbReference>